<dbReference type="InterPro" id="IPR036390">
    <property type="entry name" value="WH_DNA-bd_sf"/>
</dbReference>
<evidence type="ECO:0000256" key="2">
    <source>
        <dbReference type="ARBA" id="ARBA00023125"/>
    </source>
</evidence>
<dbReference type="GO" id="GO:0003677">
    <property type="term" value="F:DNA binding"/>
    <property type="evidence" value="ECO:0007669"/>
    <property type="project" value="UniProtKB-KW"/>
</dbReference>
<name>A0A1X7PWJ1_9HYPH</name>
<organism evidence="5 6">
    <name type="scientific">Mesorhizobium australicum</name>
    <dbReference type="NCBI Taxonomy" id="536018"/>
    <lineage>
        <taxon>Bacteria</taxon>
        <taxon>Pseudomonadati</taxon>
        <taxon>Pseudomonadota</taxon>
        <taxon>Alphaproteobacteria</taxon>
        <taxon>Hyphomicrobiales</taxon>
        <taxon>Phyllobacteriaceae</taxon>
        <taxon>Mesorhizobium</taxon>
    </lineage>
</organism>
<protein>
    <submittedName>
        <fullName evidence="5">Transcriptional regulator, IclR family</fullName>
    </submittedName>
</protein>
<dbReference type="InterPro" id="IPR050707">
    <property type="entry name" value="HTH_MetabolicPath_Reg"/>
</dbReference>
<dbReference type="GO" id="GO:0045892">
    <property type="term" value="P:negative regulation of DNA-templated transcription"/>
    <property type="evidence" value="ECO:0007669"/>
    <property type="project" value="TreeGrafter"/>
</dbReference>
<keyword evidence="3" id="KW-0804">Transcription</keyword>
<dbReference type="InterPro" id="IPR029016">
    <property type="entry name" value="GAF-like_dom_sf"/>
</dbReference>
<evidence type="ECO:0000256" key="1">
    <source>
        <dbReference type="ARBA" id="ARBA00023015"/>
    </source>
</evidence>
<dbReference type="PANTHER" id="PTHR30136">
    <property type="entry name" value="HELIX-TURN-HELIX TRANSCRIPTIONAL REGULATOR, ICLR FAMILY"/>
    <property type="match status" value="1"/>
</dbReference>
<dbReference type="SUPFAM" id="SSF55781">
    <property type="entry name" value="GAF domain-like"/>
    <property type="match status" value="1"/>
</dbReference>
<reference evidence="5 6" key="1">
    <citation type="submission" date="2017-04" db="EMBL/GenBank/DDBJ databases">
        <authorList>
            <person name="Afonso C.L."/>
            <person name="Miller P.J."/>
            <person name="Scott M.A."/>
            <person name="Spackman E."/>
            <person name="Goraichik I."/>
            <person name="Dimitrov K.M."/>
            <person name="Suarez D.L."/>
            <person name="Swayne D.E."/>
        </authorList>
    </citation>
    <scope>NUCLEOTIDE SEQUENCE [LARGE SCALE GENOMIC DNA]</scope>
    <source>
        <strain evidence="5 6">B5P</strain>
    </source>
</reference>
<dbReference type="GO" id="GO:0003700">
    <property type="term" value="F:DNA-binding transcription factor activity"/>
    <property type="evidence" value="ECO:0007669"/>
    <property type="project" value="TreeGrafter"/>
</dbReference>
<evidence type="ECO:0000256" key="3">
    <source>
        <dbReference type="ARBA" id="ARBA00023163"/>
    </source>
</evidence>
<dbReference type="InterPro" id="IPR005471">
    <property type="entry name" value="Tscrpt_reg_IclR_N"/>
</dbReference>
<dbReference type="InterPro" id="IPR036388">
    <property type="entry name" value="WH-like_DNA-bd_sf"/>
</dbReference>
<evidence type="ECO:0000313" key="6">
    <source>
        <dbReference type="Proteomes" id="UP000193083"/>
    </source>
</evidence>
<keyword evidence="6" id="KW-1185">Reference proteome</keyword>
<gene>
    <name evidence="5" type="ORF">SAMN02982922_5539</name>
</gene>
<dbReference type="EMBL" id="FXBL01000004">
    <property type="protein sequence ID" value="SMH56458.1"/>
    <property type="molecule type" value="Genomic_DNA"/>
</dbReference>
<dbReference type="Gene3D" id="3.30.450.40">
    <property type="match status" value="1"/>
</dbReference>
<keyword evidence="2" id="KW-0238">DNA-binding</keyword>
<dbReference type="PANTHER" id="PTHR30136:SF35">
    <property type="entry name" value="HTH-TYPE TRANSCRIPTIONAL REGULATOR RV1719"/>
    <property type="match status" value="1"/>
</dbReference>
<dbReference type="PROSITE" id="PS51078">
    <property type="entry name" value="ICLR_ED"/>
    <property type="match status" value="1"/>
</dbReference>
<sequence>MSYEQFEGSVIVPGLPVRDKTVKSARRTIELLEFFVEHRRPANLLTISQALRYPASSTAALAKSLTVLGYLHYDSSTRTYFPTLRISLLGGWLQDQYFSDTKTLDLMNAIAKETRQTVILAMQSGIHVQYLMVIQGHEHLRAYTRIGSLRPICRASTGLMLLTLAPVEALRGIVNHANSLEKEPSARVMFKDLVKELDECRARGYATTSGNVTPGLGTVAMLLPRSERHVPLVIAVGGPLEAQREEMPDWIRIMRDRIADYYPKLTRTV</sequence>
<dbReference type="InterPro" id="IPR014757">
    <property type="entry name" value="Tscrpt_reg_IclR_C"/>
</dbReference>
<dbReference type="Pfam" id="PF01614">
    <property type="entry name" value="IclR_C"/>
    <property type="match status" value="1"/>
</dbReference>
<proteinExistence type="predicted"/>
<dbReference type="RefSeq" id="WP_139832409.1">
    <property type="nucleotide sequence ID" value="NZ_FXBL01000004.1"/>
</dbReference>
<feature type="domain" description="IclR-ED" evidence="4">
    <location>
        <begin position="85"/>
        <end position="269"/>
    </location>
</feature>
<dbReference type="Pfam" id="PF09339">
    <property type="entry name" value="HTH_IclR"/>
    <property type="match status" value="1"/>
</dbReference>
<keyword evidence="1" id="KW-0805">Transcription regulation</keyword>
<dbReference type="Gene3D" id="1.10.10.10">
    <property type="entry name" value="Winged helix-like DNA-binding domain superfamily/Winged helix DNA-binding domain"/>
    <property type="match status" value="1"/>
</dbReference>
<dbReference type="OrthoDB" id="1634354at2"/>
<evidence type="ECO:0000313" key="5">
    <source>
        <dbReference type="EMBL" id="SMH56458.1"/>
    </source>
</evidence>
<dbReference type="Proteomes" id="UP000193083">
    <property type="component" value="Unassembled WGS sequence"/>
</dbReference>
<evidence type="ECO:0000259" key="4">
    <source>
        <dbReference type="PROSITE" id="PS51078"/>
    </source>
</evidence>
<accession>A0A1X7PWJ1</accession>
<dbReference type="SUPFAM" id="SSF46785">
    <property type="entry name" value="Winged helix' DNA-binding domain"/>
    <property type="match status" value="1"/>
</dbReference>
<dbReference type="AlphaFoldDB" id="A0A1X7PWJ1"/>